<dbReference type="AlphaFoldDB" id="A6JW52"/>
<protein>
    <submittedName>
        <fullName evidence="1">RCG23723</fullName>
    </submittedName>
</protein>
<proteinExistence type="predicted"/>
<name>A6JW52_RAT</name>
<accession>A6JW52</accession>
<organism evidence="1 2">
    <name type="scientific">Rattus norvegicus</name>
    <name type="common">Rat</name>
    <dbReference type="NCBI Taxonomy" id="10116"/>
    <lineage>
        <taxon>Eukaryota</taxon>
        <taxon>Metazoa</taxon>
        <taxon>Chordata</taxon>
        <taxon>Craniata</taxon>
        <taxon>Vertebrata</taxon>
        <taxon>Euteleostomi</taxon>
        <taxon>Mammalia</taxon>
        <taxon>Eutheria</taxon>
        <taxon>Euarchontoglires</taxon>
        <taxon>Glires</taxon>
        <taxon>Rodentia</taxon>
        <taxon>Myomorpha</taxon>
        <taxon>Muroidea</taxon>
        <taxon>Muridae</taxon>
        <taxon>Murinae</taxon>
        <taxon>Rattus</taxon>
    </lineage>
</organism>
<dbReference type="Proteomes" id="UP000234681">
    <property type="component" value="Chromosome 9"/>
</dbReference>
<dbReference type="EMBL" id="CH474004">
    <property type="protein sequence ID" value="EDL75460.1"/>
    <property type="molecule type" value="Genomic_DNA"/>
</dbReference>
<gene>
    <name evidence="1" type="ORF">rCG_23723</name>
</gene>
<sequence length="36" mass="4413">MMSPTDKFYCRRREGGLQSRFGRSWSRPWRRSEVCC</sequence>
<reference evidence="2" key="1">
    <citation type="submission" date="2005-09" db="EMBL/GenBank/DDBJ databases">
        <authorList>
            <person name="Mural R.J."/>
            <person name="Li P.W."/>
            <person name="Adams M.D."/>
            <person name="Amanatides P.G."/>
            <person name="Baden-Tillson H."/>
            <person name="Barnstead M."/>
            <person name="Chin S.H."/>
            <person name="Dew I."/>
            <person name="Evans C.A."/>
            <person name="Ferriera S."/>
            <person name="Flanigan M."/>
            <person name="Fosler C."/>
            <person name="Glodek A."/>
            <person name="Gu Z."/>
            <person name="Holt R.A."/>
            <person name="Jennings D."/>
            <person name="Kraft C.L."/>
            <person name="Lu F."/>
            <person name="Nguyen T."/>
            <person name="Nusskern D.R."/>
            <person name="Pfannkoch C.M."/>
            <person name="Sitter C."/>
            <person name="Sutton G.G."/>
            <person name="Venter J.C."/>
            <person name="Wang Z."/>
            <person name="Woodage T."/>
            <person name="Zheng X.H."/>
            <person name="Zhong F."/>
        </authorList>
    </citation>
    <scope>NUCLEOTIDE SEQUENCE [LARGE SCALE GENOMIC DNA]</scope>
    <source>
        <strain>BN</strain>
        <strain evidence="2">Sprague-Dawley</strain>
    </source>
</reference>
<evidence type="ECO:0000313" key="1">
    <source>
        <dbReference type="EMBL" id="EDL75460.1"/>
    </source>
</evidence>
<evidence type="ECO:0000313" key="2">
    <source>
        <dbReference type="Proteomes" id="UP000234681"/>
    </source>
</evidence>